<dbReference type="PROSITE" id="PS51808">
    <property type="entry name" value="CHCH"/>
    <property type="match status" value="1"/>
</dbReference>
<reference evidence="1 2" key="1">
    <citation type="submission" date="2013-11" db="EMBL/GenBank/DDBJ databases">
        <title>Opisthorchis viverrini - life in the bile duct.</title>
        <authorList>
            <person name="Young N.D."/>
            <person name="Nagarajan N."/>
            <person name="Lin S.J."/>
            <person name="Korhonen P.K."/>
            <person name="Jex A.R."/>
            <person name="Hall R.S."/>
            <person name="Safavi-Hemami H."/>
            <person name="Kaewkong W."/>
            <person name="Bertrand D."/>
            <person name="Gao S."/>
            <person name="Seet Q."/>
            <person name="Wongkham S."/>
            <person name="Teh B.T."/>
            <person name="Wongkham C."/>
            <person name="Intapan P.M."/>
            <person name="Maleewong W."/>
            <person name="Yang X."/>
            <person name="Hu M."/>
            <person name="Wang Z."/>
            <person name="Hofmann A."/>
            <person name="Sternberg P.W."/>
            <person name="Tan P."/>
            <person name="Wang J."/>
            <person name="Gasser R.B."/>
        </authorList>
    </citation>
    <scope>NUCLEOTIDE SEQUENCE [LARGE SCALE GENOMIC DNA]</scope>
</reference>
<protein>
    <submittedName>
        <fullName evidence="1">Uncharacterized protein</fullName>
    </submittedName>
</protein>
<dbReference type="GeneID" id="20321689"/>
<organism evidence="1 2">
    <name type="scientific">Opisthorchis viverrini</name>
    <name type="common">Southeast Asian liver fluke</name>
    <dbReference type="NCBI Taxonomy" id="6198"/>
    <lineage>
        <taxon>Eukaryota</taxon>
        <taxon>Metazoa</taxon>
        <taxon>Spiralia</taxon>
        <taxon>Lophotrochozoa</taxon>
        <taxon>Platyhelminthes</taxon>
        <taxon>Trematoda</taxon>
        <taxon>Digenea</taxon>
        <taxon>Opisthorchiida</taxon>
        <taxon>Opisthorchiata</taxon>
        <taxon>Opisthorchiidae</taxon>
        <taxon>Opisthorchis</taxon>
    </lineage>
</organism>
<dbReference type="OrthoDB" id="6224010at2759"/>
<sequence>MSGRSHYASYKGGPVNRGDPDDKYMSELERTSLFPRFVQERLLTDLCKSEWRTWQKCLREHQKSWFAASKCKGIFDLVNQCQNKFVLDPDEVQKLEQEYLEIRSEYRRTGVGRPIMNSQRIREFMRGEPT</sequence>
<gene>
    <name evidence="1" type="ORF">T265_07510</name>
</gene>
<evidence type="ECO:0000313" key="1">
    <source>
        <dbReference type="EMBL" id="KER24949.1"/>
    </source>
</evidence>
<proteinExistence type="predicted"/>
<dbReference type="RefSeq" id="XP_009171311.1">
    <property type="nucleotide sequence ID" value="XM_009173047.1"/>
</dbReference>
<name>A0A075ABD0_OPIVI</name>
<dbReference type="KEGG" id="ovi:T265_07510"/>
<keyword evidence="2" id="KW-1185">Reference proteome</keyword>
<accession>A0A075ABD0</accession>
<evidence type="ECO:0000313" key="2">
    <source>
        <dbReference type="Proteomes" id="UP000054324"/>
    </source>
</evidence>
<dbReference type="AlphaFoldDB" id="A0A075ABD0"/>
<dbReference type="Proteomes" id="UP000054324">
    <property type="component" value="Unassembled WGS sequence"/>
</dbReference>
<dbReference type="EMBL" id="KL596792">
    <property type="protein sequence ID" value="KER24949.1"/>
    <property type="molecule type" value="Genomic_DNA"/>
</dbReference>
<dbReference type="CTD" id="20321689"/>